<protein>
    <submittedName>
        <fullName evidence="6">Brix-domain-containing protein</fullName>
    </submittedName>
</protein>
<dbReference type="OrthoDB" id="1638493at2759"/>
<organism evidence="6 7">
    <name type="scientific">Rhizoclosmatium globosum</name>
    <dbReference type="NCBI Taxonomy" id="329046"/>
    <lineage>
        <taxon>Eukaryota</taxon>
        <taxon>Fungi</taxon>
        <taxon>Fungi incertae sedis</taxon>
        <taxon>Chytridiomycota</taxon>
        <taxon>Chytridiomycota incertae sedis</taxon>
        <taxon>Chytridiomycetes</taxon>
        <taxon>Chytridiales</taxon>
        <taxon>Chytriomycetaceae</taxon>
        <taxon>Rhizoclosmatium</taxon>
    </lineage>
</organism>
<name>A0A1Y2BTZ2_9FUNG</name>
<evidence type="ECO:0000313" key="6">
    <source>
        <dbReference type="EMBL" id="ORY38219.1"/>
    </source>
</evidence>
<dbReference type="PANTHER" id="PTHR13634:SF0">
    <property type="entry name" value="RIBOSOME BIOGENESIS PROTEIN BRX1 HOMOLOG"/>
    <property type="match status" value="1"/>
</dbReference>
<dbReference type="SUPFAM" id="SSF52954">
    <property type="entry name" value="Class II aaRS ABD-related"/>
    <property type="match status" value="1"/>
</dbReference>
<dbReference type="PROSITE" id="PS50833">
    <property type="entry name" value="BRIX"/>
    <property type="match status" value="1"/>
</dbReference>
<dbReference type="InterPro" id="IPR007109">
    <property type="entry name" value="Brix"/>
</dbReference>
<dbReference type="Pfam" id="PF04427">
    <property type="entry name" value="Brix"/>
    <property type="match status" value="1"/>
</dbReference>
<evidence type="ECO:0000256" key="1">
    <source>
        <dbReference type="ARBA" id="ARBA00004604"/>
    </source>
</evidence>
<dbReference type="GO" id="GO:0008097">
    <property type="term" value="F:5S rRNA binding"/>
    <property type="evidence" value="ECO:0007669"/>
    <property type="project" value="EnsemblFungi"/>
</dbReference>
<dbReference type="AlphaFoldDB" id="A0A1Y2BTZ2"/>
<comment type="caution">
    <text evidence="6">The sequence shown here is derived from an EMBL/GenBank/DDBJ whole genome shotgun (WGS) entry which is preliminary data.</text>
</comment>
<evidence type="ECO:0000256" key="2">
    <source>
        <dbReference type="ARBA" id="ARBA00006369"/>
    </source>
</evidence>
<dbReference type="EMBL" id="MCGO01000045">
    <property type="protein sequence ID" value="ORY38219.1"/>
    <property type="molecule type" value="Genomic_DNA"/>
</dbReference>
<dbReference type="STRING" id="329046.A0A1Y2BTZ2"/>
<comment type="subcellular location">
    <subcellularLocation>
        <location evidence="1">Nucleus</location>
        <location evidence="1">Nucleolus</location>
    </subcellularLocation>
</comment>
<dbReference type="PANTHER" id="PTHR13634">
    <property type="entry name" value="RIBOSOME BIOGENESIS PROTEIN BRIX"/>
    <property type="match status" value="1"/>
</dbReference>
<dbReference type="GO" id="GO:0000027">
    <property type="term" value="P:ribosomal large subunit assembly"/>
    <property type="evidence" value="ECO:0007669"/>
    <property type="project" value="EnsemblFungi"/>
</dbReference>
<dbReference type="Proteomes" id="UP000193642">
    <property type="component" value="Unassembled WGS sequence"/>
</dbReference>
<dbReference type="Gene3D" id="3.40.50.10480">
    <property type="entry name" value="Probable brix-domain ribosomal biogenesis protein"/>
    <property type="match status" value="1"/>
</dbReference>
<accession>A0A1Y2BTZ2</accession>
<dbReference type="InterPro" id="IPR026532">
    <property type="entry name" value="BRX1"/>
</dbReference>
<evidence type="ECO:0000313" key="7">
    <source>
        <dbReference type="Proteomes" id="UP000193642"/>
    </source>
</evidence>
<keyword evidence="7" id="KW-1185">Reference proteome</keyword>
<reference evidence="6 7" key="1">
    <citation type="submission" date="2016-07" db="EMBL/GenBank/DDBJ databases">
        <title>Pervasive Adenine N6-methylation of Active Genes in Fungi.</title>
        <authorList>
            <consortium name="DOE Joint Genome Institute"/>
            <person name="Mondo S.J."/>
            <person name="Dannebaum R.O."/>
            <person name="Kuo R.C."/>
            <person name="Labutti K."/>
            <person name="Haridas S."/>
            <person name="Kuo A."/>
            <person name="Salamov A."/>
            <person name="Ahrendt S.R."/>
            <person name="Lipzen A."/>
            <person name="Sullivan W."/>
            <person name="Andreopoulos W.B."/>
            <person name="Clum A."/>
            <person name="Lindquist E."/>
            <person name="Daum C."/>
            <person name="Ramamoorthy G.K."/>
            <person name="Gryganskyi A."/>
            <person name="Culley D."/>
            <person name="Magnuson J.K."/>
            <person name="James T.Y."/>
            <person name="O'Malley M.A."/>
            <person name="Stajich J.E."/>
            <person name="Spatafora J.W."/>
            <person name="Visel A."/>
            <person name="Grigoriev I.V."/>
        </authorList>
    </citation>
    <scope>NUCLEOTIDE SEQUENCE [LARGE SCALE GENOMIC DNA]</scope>
    <source>
        <strain evidence="6 7">JEL800</strain>
    </source>
</reference>
<keyword evidence="4" id="KW-0539">Nucleus</keyword>
<sequence>MILSSRGIVHRYRHLMNDIHLLLPHSKKDSKLDSKTNLQLINELAADNQCNNCLFFEVRKHKDLFLWMSRTPNGPSVKFLVQSVHTMDELRMTGNHLKGSRPILSFDQSFDNPETPHLQLLKEMFSQTFGTPRSSRKIKPFIDHVSCSLNYQIVEKTVEKQKEPETSLVEVGPRFTLSIIRIFSGSFMGSTLYENPEYISPNAVRSEERKEAKLKYVKRLAQKEGKVEHKGQEDEFKDVFV</sequence>
<evidence type="ECO:0000259" key="5">
    <source>
        <dbReference type="PROSITE" id="PS50833"/>
    </source>
</evidence>
<dbReference type="GO" id="GO:0030687">
    <property type="term" value="C:preribosome, large subunit precursor"/>
    <property type="evidence" value="ECO:0007669"/>
    <property type="project" value="EnsemblFungi"/>
</dbReference>
<dbReference type="GO" id="GO:0000465">
    <property type="term" value="P:exonucleolytic trimming to generate mature 5'-end of 5.8S rRNA from tricistronic rRNA transcript (SSU-rRNA, 5.8S rRNA, LSU-rRNA)"/>
    <property type="evidence" value="ECO:0007669"/>
    <property type="project" value="EnsemblFungi"/>
</dbReference>
<dbReference type="GO" id="GO:0042134">
    <property type="term" value="F:rRNA primary transcript binding"/>
    <property type="evidence" value="ECO:0007669"/>
    <property type="project" value="EnsemblFungi"/>
</dbReference>
<feature type="domain" description="Brix" evidence="5">
    <location>
        <begin position="1"/>
        <end position="188"/>
    </location>
</feature>
<proteinExistence type="inferred from homology"/>
<keyword evidence="3" id="KW-0690">Ribosome biogenesis</keyword>
<dbReference type="GO" id="GO:0000464">
    <property type="term" value="P:endonucleolytic cleavage in ITS1 upstream of 5.8S rRNA from tricistronic rRNA transcript (SSU-rRNA, 5.8S rRNA, LSU-rRNA)"/>
    <property type="evidence" value="ECO:0007669"/>
    <property type="project" value="EnsemblFungi"/>
</dbReference>
<comment type="similarity">
    <text evidence="2">Belongs to the BRX1 family.</text>
</comment>
<evidence type="ECO:0000256" key="4">
    <source>
        <dbReference type="ARBA" id="ARBA00023242"/>
    </source>
</evidence>
<gene>
    <name evidence="6" type="ORF">BCR33DRAFT_758817</name>
</gene>
<dbReference type="SMART" id="SM00879">
    <property type="entry name" value="Brix"/>
    <property type="match status" value="1"/>
</dbReference>
<evidence type="ECO:0000256" key="3">
    <source>
        <dbReference type="ARBA" id="ARBA00022517"/>
    </source>
</evidence>
<dbReference type="GO" id="GO:0005730">
    <property type="term" value="C:nucleolus"/>
    <property type="evidence" value="ECO:0007669"/>
    <property type="project" value="UniProtKB-SubCell"/>
</dbReference>